<evidence type="ECO:0000313" key="1">
    <source>
        <dbReference type="EMBL" id="GBP25683.1"/>
    </source>
</evidence>
<sequence length="400" mass="45045">MSNVEDVLEGSLSPLLQGQEAALETLGGFRAALGGEKYTIRGRFETLNFQQKDRATKTCYVRVSEKLDPLQVIERINRFCKAKKQLMKAFIPEDIPDLPLERPIKKKIKPAPIDVPLYSKVDKPELVLLKTHYDIMRELQTKYTGLYNLSKKSSHKLLEKLAQIEDESGKLRTQVVEADLTSVSISPYVVDNVPYNQIIHVATKYNEKIVNVFNEHIKCLDLNITTMDSEEEIARKKIRVELAKLSPHLIPIYGEPSLPTKGLKPFLARHKVSRAFRSRRVHNLLRVEVPTVHYASLVTMDGTVIGEIVDVKKLKNTAGVAFKRGGGSCFVNGVSLRGSKLIIRLAQLELHKIPESVIAEMKAVFGVKHTPGDHQHEGHLADTEDDWAQLPLRNVDANNK</sequence>
<proteinExistence type="predicted"/>
<organism evidence="1 2">
    <name type="scientific">Eumeta variegata</name>
    <name type="common">Bagworm moth</name>
    <name type="synonym">Eumeta japonica</name>
    <dbReference type="NCBI Taxonomy" id="151549"/>
    <lineage>
        <taxon>Eukaryota</taxon>
        <taxon>Metazoa</taxon>
        <taxon>Ecdysozoa</taxon>
        <taxon>Arthropoda</taxon>
        <taxon>Hexapoda</taxon>
        <taxon>Insecta</taxon>
        <taxon>Pterygota</taxon>
        <taxon>Neoptera</taxon>
        <taxon>Endopterygota</taxon>
        <taxon>Lepidoptera</taxon>
        <taxon>Glossata</taxon>
        <taxon>Ditrysia</taxon>
        <taxon>Tineoidea</taxon>
        <taxon>Psychidae</taxon>
        <taxon>Oiketicinae</taxon>
        <taxon>Eumeta</taxon>
    </lineage>
</organism>
<dbReference type="Proteomes" id="UP000299102">
    <property type="component" value="Unassembled WGS sequence"/>
</dbReference>
<evidence type="ECO:0000313" key="2">
    <source>
        <dbReference type="Proteomes" id="UP000299102"/>
    </source>
</evidence>
<gene>
    <name evidence="1" type="ORF">EVAR_12161_1</name>
</gene>
<comment type="caution">
    <text evidence="1">The sequence shown here is derived from an EMBL/GenBank/DDBJ whole genome shotgun (WGS) entry which is preliminary data.</text>
</comment>
<dbReference type="OrthoDB" id="10250935at2759"/>
<protein>
    <submittedName>
        <fullName evidence="1">Uncharacterized protein</fullName>
    </submittedName>
</protein>
<dbReference type="AlphaFoldDB" id="A0A4C1UGT1"/>
<reference evidence="1 2" key="1">
    <citation type="journal article" date="2019" name="Commun. Biol.">
        <title>The bagworm genome reveals a unique fibroin gene that provides high tensile strength.</title>
        <authorList>
            <person name="Kono N."/>
            <person name="Nakamura H."/>
            <person name="Ohtoshi R."/>
            <person name="Tomita M."/>
            <person name="Numata K."/>
            <person name="Arakawa K."/>
        </authorList>
    </citation>
    <scope>NUCLEOTIDE SEQUENCE [LARGE SCALE GENOMIC DNA]</scope>
</reference>
<dbReference type="EMBL" id="BGZK01000171">
    <property type="protein sequence ID" value="GBP25683.1"/>
    <property type="molecule type" value="Genomic_DNA"/>
</dbReference>
<name>A0A4C1UGT1_EUMVA</name>
<keyword evidence="2" id="KW-1185">Reference proteome</keyword>
<accession>A0A4C1UGT1</accession>